<feature type="compositionally biased region" description="Pro residues" evidence="2">
    <location>
        <begin position="317"/>
        <end position="326"/>
    </location>
</feature>
<evidence type="ECO:0008006" key="5">
    <source>
        <dbReference type="Google" id="ProtNLM"/>
    </source>
</evidence>
<organism evidence="3 4">
    <name type="scientific">Armillaria novae-zelandiae</name>
    <dbReference type="NCBI Taxonomy" id="153914"/>
    <lineage>
        <taxon>Eukaryota</taxon>
        <taxon>Fungi</taxon>
        <taxon>Dikarya</taxon>
        <taxon>Basidiomycota</taxon>
        <taxon>Agaricomycotina</taxon>
        <taxon>Agaricomycetes</taxon>
        <taxon>Agaricomycetidae</taxon>
        <taxon>Agaricales</taxon>
        <taxon>Marasmiineae</taxon>
        <taxon>Physalacriaceae</taxon>
        <taxon>Armillaria</taxon>
    </lineage>
</organism>
<feature type="compositionally biased region" description="Basic and acidic residues" evidence="2">
    <location>
        <begin position="303"/>
        <end position="315"/>
    </location>
</feature>
<accession>A0AA39PEU7</accession>
<keyword evidence="1" id="KW-0175">Coiled coil</keyword>
<keyword evidence="4" id="KW-1185">Reference proteome</keyword>
<evidence type="ECO:0000256" key="2">
    <source>
        <dbReference type="SAM" id="MobiDB-lite"/>
    </source>
</evidence>
<feature type="compositionally biased region" description="Polar residues" evidence="2">
    <location>
        <begin position="399"/>
        <end position="426"/>
    </location>
</feature>
<feature type="region of interest" description="Disordered" evidence="2">
    <location>
        <begin position="303"/>
        <end position="426"/>
    </location>
</feature>
<dbReference type="Gene3D" id="1.20.58.2220">
    <property type="entry name" value="Formin, FH2 domain"/>
    <property type="match status" value="1"/>
</dbReference>
<reference evidence="3" key="1">
    <citation type="submission" date="2023-06" db="EMBL/GenBank/DDBJ databases">
        <authorList>
            <consortium name="Lawrence Berkeley National Laboratory"/>
            <person name="Ahrendt S."/>
            <person name="Sahu N."/>
            <person name="Indic B."/>
            <person name="Wong-Bajracharya J."/>
            <person name="Merenyi Z."/>
            <person name="Ke H.-M."/>
            <person name="Monk M."/>
            <person name="Kocsube S."/>
            <person name="Drula E."/>
            <person name="Lipzen A."/>
            <person name="Balint B."/>
            <person name="Henrissat B."/>
            <person name="Andreopoulos B."/>
            <person name="Martin F.M."/>
            <person name="Harder C.B."/>
            <person name="Rigling D."/>
            <person name="Ford K.L."/>
            <person name="Foster G.D."/>
            <person name="Pangilinan J."/>
            <person name="Papanicolaou A."/>
            <person name="Barry K."/>
            <person name="LaButti K."/>
            <person name="Viragh M."/>
            <person name="Koriabine M."/>
            <person name="Yan M."/>
            <person name="Riley R."/>
            <person name="Champramary S."/>
            <person name="Plett K.L."/>
            <person name="Tsai I.J."/>
            <person name="Slot J."/>
            <person name="Sipos G."/>
            <person name="Plett J."/>
            <person name="Nagy L.G."/>
            <person name="Grigoriev I.V."/>
        </authorList>
    </citation>
    <scope>NUCLEOTIDE SEQUENCE</scope>
    <source>
        <strain evidence="3">ICMP 16352</strain>
    </source>
</reference>
<evidence type="ECO:0000256" key="1">
    <source>
        <dbReference type="SAM" id="Coils"/>
    </source>
</evidence>
<dbReference type="EMBL" id="JAUEPR010000007">
    <property type="protein sequence ID" value="KAK0482314.1"/>
    <property type="molecule type" value="Genomic_DNA"/>
</dbReference>
<sequence>MNQLNVYTEEKLDDDAEMRERTRGMMRRTVSDAALSDAENVMQDIVRLAQEHGKLYPVMVDILLLHKYSDVLGKDVELQLKADLLMVLDKFVEQAAMLDKFDDSWHIFMFMKRFVASVSHITGQELEVKAAFESDYIVEEELESLQTKVEELNNEGGSQGKPPGKGGPESFHGIVQRLMQEEKQVLQLQSELDRIKGQQQPNEVRDVDKRVKQAHDRSKWNTLMDEIAKLKVKNGEAETLLGIKDKEIVYLKRVLEFVYSRFSAREEHHEEAREAKMDAELVVTCTIEMADLKAQVANMKAKLEAKPKTEKEFKARSPPPPPPSKPKPLSTLLLPPPSPPAAGIPVSAASTGPPPPPPPPPPPLSSLSAPPPPPPPQLLGVGLPIPPPPPTAFRMGGNKINNSTVSNTKLHSQSITQLQHPHNSRVISKKSTVTTLLDITRANHIAIMLKRIKLNFPGICQALLELNDDLSIDDLRAIGKHLLTPDEFSGQLNQRLWKYGRPIFQPDNIYSEAVGKTGLHALPSAPWVNKVQTDLAGNALNESSFRGGAQGFQLELEAFLKLAPLHTFAE</sequence>
<protein>
    <recommendedName>
        <fullName evidence="5">FH2 domain-containing protein</fullName>
    </recommendedName>
</protein>
<proteinExistence type="predicted"/>
<dbReference type="InterPro" id="IPR042201">
    <property type="entry name" value="FH2_Formin_sf"/>
</dbReference>
<comment type="caution">
    <text evidence="3">The sequence shown here is derived from an EMBL/GenBank/DDBJ whole genome shotgun (WGS) entry which is preliminary data.</text>
</comment>
<dbReference type="PANTHER" id="PTHR46345:SF8">
    <property type="entry name" value="FORMIN 3, ISOFORM B"/>
    <property type="match status" value="1"/>
</dbReference>
<evidence type="ECO:0000313" key="4">
    <source>
        <dbReference type="Proteomes" id="UP001175227"/>
    </source>
</evidence>
<gene>
    <name evidence="3" type="ORF">IW261DRAFT_1678041</name>
</gene>
<dbReference type="PANTHER" id="PTHR46345">
    <property type="entry name" value="INVERTED FORMIN-2"/>
    <property type="match status" value="1"/>
</dbReference>
<dbReference type="SUPFAM" id="SSF101447">
    <property type="entry name" value="Formin homology 2 domain (FH2 domain)"/>
    <property type="match status" value="1"/>
</dbReference>
<dbReference type="AlphaFoldDB" id="A0AA39PEU7"/>
<name>A0AA39PEU7_9AGAR</name>
<evidence type="ECO:0000313" key="3">
    <source>
        <dbReference type="EMBL" id="KAK0482314.1"/>
    </source>
</evidence>
<feature type="compositionally biased region" description="Pro residues" evidence="2">
    <location>
        <begin position="352"/>
        <end position="377"/>
    </location>
</feature>
<dbReference type="Proteomes" id="UP001175227">
    <property type="component" value="Unassembled WGS sequence"/>
</dbReference>
<feature type="coiled-coil region" evidence="1">
    <location>
        <begin position="135"/>
        <end position="198"/>
    </location>
</feature>